<name>A0ACC2ZM29_9PEZI</name>
<evidence type="ECO:0000313" key="1">
    <source>
        <dbReference type="EMBL" id="KAJ9648623.1"/>
    </source>
</evidence>
<protein>
    <submittedName>
        <fullName evidence="1">Uncharacterized protein</fullName>
    </submittedName>
</protein>
<accession>A0ACC2ZM29</accession>
<comment type="caution">
    <text evidence="1">The sequence shown here is derived from an EMBL/GenBank/DDBJ whole genome shotgun (WGS) entry which is preliminary data.</text>
</comment>
<keyword evidence="2" id="KW-1185">Reference proteome</keyword>
<sequence length="1234" mass="129930">MREFSSSLGLTVSKLGTLLLTASSCIVPGIRAVQFTRIPSPNLDLNGLGRVAVAGDFDAVSLYQYEGQTEASFSTNGSQSLLSRYPNGAFADLGATDGYIRELCPYVRRDGTMAGVIIGGNFTSVQGIEAQGIALLNTGTAEITPLPGLSGSVAAILCDQETDTVYVGGSFTGGNSTNAIAWRGGWDNLPFAGFNGPVTSITKAPGGNIVFGGAFNGLGNISTPQSGPTPQVIPVGSGNITAGSSTSTVGFGDPRNIVCKTSESDGPNNTWLLADNTPGYWQARYRFGFQPTKLRLYNTQVDGRGTRTWMLTALPLNGIMNLTYTGASGREEWCTNECPLPQNNDTYQDFNFANVVGMNGFRIDISAWYGRGGGLSGIELFQDDIYSFAINDFNQPNCDAVSEEAHSSVTGPWTVTPSGTTNSDYLTARFTGPDIGPLSANVVYQPDIKQPGNYSVTIYTPGCIQDQTCRERGRVNITGIMGSGTRGPSQPITTELFQTNNFDKYDQVYYGYIDPASDVFQPTVTISPAIGQSGPLTIVAQRVRFELLTAAGGLNGLFEFDPNQAVVGEDLSQSNINTAGMDLNAGALVTSLEAQDDTVYVAGNFRQANYSNIFSISGNSTESLPGGGLNSEVSTMFRNGTTLYVGGHFTNTRDNTSDALSGVAAYLMSENTWAPLGAGVNGEVRHIVPLELNITENQPELCIAVTGTFNQVRAFGANASYPVNNFAVWVPGRRNWLRNLGVSTISISGELIAQTDVPGSSPLWSGAISSQVFSVSGSVGLGNSGNSLWRVPANIQPQQASVPSLVEKRALSRQNVTGAATGLIYTENNLNITILGGHFTATASNGSDINNLVFINGSNSDQVTGVGNGLDADSVFLALGTQGTTLFAGGTISGTVNDDEVNGLIAYDLAGANYAPNQPPPLTGEDVAVFAVAAQPNTQSVYVGGSFDSAGDFDCPAMCVYDTARSQWTSPGTGLAGTVGSMTWISNNRLIIGGNLTVGGNDTSLAAYDANTRAFTEFSNGREVPGPVTALTTANSEGTEFWVAGQTASDSAFLQRSVDGGWRSVGDTLGTGTIIRGIQVFSTTSDHRDAAPLLERNQVLLIMGQINVPNFGSASAVLFNGTTFTPFILTTTASNSPGSLSSAFVQNPQGFFNTRSNRLAVGFVVLIGLAIALALIFLLVVAGIVAERMRRKREGYMPVQTQMFDKNTNVSRIPPEHLFGSLRPGGGRSTPARL</sequence>
<reference evidence="1" key="1">
    <citation type="submission" date="2022-10" db="EMBL/GenBank/DDBJ databases">
        <title>Culturing micro-colonial fungi from biological soil crusts in the Mojave desert and describing Neophaeococcomyces mojavensis, and introducing the new genera and species Taxawa tesnikishii.</title>
        <authorList>
            <person name="Kurbessoian T."/>
            <person name="Stajich J.E."/>
        </authorList>
    </citation>
    <scope>NUCLEOTIDE SEQUENCE</scope>
    <source>
        <strain evidence="1">JES_115</strain>
    </source>
</reference>
<proteinExistence type="predicted"/>
<organism evidence="1 2">
    <name type="scientific">Coniosporium tulheliwenetii</name>
    <dbReference type="NCBI Taxonomy" id="3383036"/>
    <lineage>
        <taxon>Eukaryota</taxon>
        <taxon>Fungi</taxon>
        <taxon>Dikarya</taxon>
        <taxon>Ascomycota</taxon>
        <taxon>Pezizomycotina</taxon>
        <taxon>Dothideomycetes</taxon>
        <taxon>Dothideomycetes incertae sedis</taxon>
        <taxon>Coniosporium</taxon>
    </lineage>
</organism>
<dbReference type="Proteomes" id="UP001172680">
    <property type="component" value="Unassembled WGS sequence"/>
</dbReference>
<dbReference type="EMBL" id="JAPDRP010000003">
    <property type="protein sequence ID" value="KAJ9648623.1"/>
    <property type="molecule type" value="Genomic_DNA"/>
</dbReference>
<evidence type="ECO:0000313" key="2">
    <source>
        <dbReference type="Proteomes" id="UP001172680"/>
    </source>
</evidence>
<gene>
    <name evidence="1" type="ORF">H2199_001478</name>
</gene>